<protein>
    <submittedName>
        <fullName evidence="2">Uncharacterized protein</fullName>
    </submittedName>
</protein>
<dbReference type="AlphaFoldDB" id="A0A4U5PMS9"/>
<evidence type="ECO:0000313" key="2">
    <source>
        <dbReference type="EMBL" id="TKR98472.1"/>
    </source>
</evidence>
<comment type="caution">
    <text evidence="2">The sequence shown here is derived from an EMBL/GenBank/DDBJ whole genome shotgun (WGS) entry which is preliminary data.</text>
</comment>
<gene>
    <name evidence="2" type="ORF">D5086_0000202090</name>
</gene>
<accession>A0A4U5PMS9</accession>
<name>A0A4U5PMS9_POPAL</name>
<feature type="compositionally biased region" description="Polar residues" evidence="1">
    <location>
        <begin position="46"/>
        <end position="58"/>
    </location>
</feature>
<sequence length="164" mass="18460">MIDSAQGVEGSIQIESFYSAFPELSSPKFSFQSPSSSFKMMDNLKHSNSPPKSRSSGKSELCALNQKVISQIHKTVRELQIQQEPAQFGQSMREEGVFRSQPFSEKKRYVDDDVSEVARPVMVTLRSAKRDTVDPLKASQSRYPFTILLLHLVAEVRSNPMIGF</sequence>
<reference evidence="2" key="1">
    <citation type="submission" date="2018-10" db="EMBL/GenBank/DDBJ databases">
        <title>Population genomic analysis revealed the cold adaptation of white poplar.</title>
        <authorList>
            <person name="Liu Y.-J."/>
        </authorList>
    </citation>
    <scope>NUCLEOTIDE SEQUENCE [LARGE SCALE GENOMIC DNA]</scope>
    <source>
        <strain evidence="2">PAL-ZL1</strain>
    </source>
</reference>
<proteinExistence type="predicted"/>
<feature type="region of interest" description="Disordered" evidence="1">
    <location>
        <begin position="40"/>
        <end position="60"/>
    </location>
</feature>
<dbReference type="EMBL" id="RCHU01000668">
    <property type="protein sequence ID" value="TKR98472.1"/>
    <property type="molecule type" value="Genomic_DNA"/>
</dbReference>
<organism evidence="2">
    <name type="scientific">Populus alba</name>
    <name type="common">White poplar</name>
    <dbReference type="NCBI Taxonomy" id="43335"/>
    <lineage>
        <taxon>Eukaryota</taxon>
        <taxon>Viridiplantae</taxon>
        <taxon>Streptophyta</taxon>
        <taxon>Embryophyta</taxon>
        <taxon>Tracheophyta</taxon>
        <taxon>Spermatophyta</taxon>
        <taxon>Magnoliopsida</taxon>
        <taxon>eudicotyledons</taxon>
        <taxon>Gunneridae</taxon>
        <taxon>Pentapetalae</taxon>
        <taxon>rosids</taxon>
        <taxon>fabids</taxon>
        <taxon>Malpighiales</taxon>
        <taxon>Salicaceae</taxon>
        <taxon>Saliceae</taxon>
        <taxon>Populus</taxon>
    </lineage>
</organism>
<evidence type="ECO:0000256" key="1">
    <source>
        <dbReference type="SAM" id="MobiDB-lite"/>
    </source>
</evidence>